<sequence>MPKMKPNKKPGAPLLQQDATPFHLTGVEEISSASSNIGDTCPSERQSKSKGGPHQADTPTAECKEGDVMVPQVAPTSTITSSSLPDSSVEKSENGFKFNPHLYVKDYLEPDVETYKQDPRFYDMLNVEYNYNIPIEEQIYFKTIATPYDWTDCPSVPPSFGCSFSNGMPVYRSPLPINMGLFVNQTDIATHQDEDKDVTKMKNKKQSKIPTENNDVEFTANVRDEALNSKVKNAGSGISSAIIRCRKSSNLPVHSIKNTRNHGATGSSATGSSATKSSATGSSAATIHGNVSTYPYKPYKQDFLIQATNENSVFSSDPIQKTGKDDHDATCLDLPSHIPHLISDPEYNFSQANDREIDFHDSIGGNKRSHLTHRGIVAVDVPLKKRCHNNSYSDMPLCSNPSNSSSNVMNKENSKKHFHSATLVEGDNKASATRRADISKNHSTNQTRNPYNAVVQRSKRSAYIGEYNLQSNERYGSERHLARETLHASERHIERKKPYENTNRKSRLNASKAINRTGKHDINGAETTGSFKGLAARSRHSTNRVVETCKSNQYLACVGGFSDMSTLYRSPNKEHRTDGSHSNTALSTHSIPMYENVSEDELSMGNVATTGSSSSKFNAYVSYSSTASKFSTPSNQAAMSNMLNTSVRHDPFIKVTSDGGKGLSACKSRTSTTKKHEECTATTIKTKQSTTNEETGKMEERVGNATSCIVDDSTTDYSKFDYNTGNNKGQSSANREKSLISDLDDVSAMMDGIHKHIDEHKTYCDMPLPTYTQSGCYSSISPPSILTGGNNTIEASNDGVFNAHYMLPSQNSELFNRNRIDENNNRNILSGCMSMNSNTAISISPNSVQRLPFTTNRLMLSTSNSAFSKTANIAQNMVKIAPKKKSKDTKVLKNPTLPTLNQNSTQRPVSSLTSSNVTEMNVGVTRKQTSSSITSFDPYCYNQDLNNQLPYQTNTYACNPPIMLNTGQHQFPLSGKPNTQNIYTVIPYSQYPYIYATQTNDMSETRDGNIPATYPYQLLNSTAVQPLVAQSNVIQWQYSSIQGQVINTCVGQNELPNMQSHQTFPMNSDSKEKTVKTSKKKRNPSSKKAATATKAQHHSTSIVDLNQMLAKTKQALEQQMKAKPTINEQLDESKKDVHVAPKKTRKSKKKSVEQKNSLKAEAFKRTKLGYEPLDIAASFKPEATSIYRCKEPVNTTDHAYESSTTMQNLDHKCAWNAAKSIPIASEMTTKLKPMVSKMSTKMIPMTSKPNGNDKTTILTMEGDLFLSDVKHSTTSISLNLNSNVDIVEDNVSGRTDGNTVGIGIFPQKEELRLEKLFGEAPTYLQEYEYESKCMVKCKETKEHSIDVVLVGDVEKPACKTTTVDVINVADNVLKISVSTPRKRHVTIKAKLQD</sequence>
<dbReference type="Proteomes" id="UP000749559">
    <property type="component" value="Unassembled WGS sequence"/>
</dbReference>
<proteinExistence type="predicted"/>
<feature type="compositionally biased region" description="Low complexity" evidence="1">
    <location>
        <begin position="263"/>
        <end position="283"/>
    </location>
</feature>
<evidence type="ECO:0000313" key="3">
    <source>
        <dbReference type="Proteomes" id="UP000749559"/>
    </source>
</evidence>
<feature type="compositionally biased region" description="Polar residues" evidence="1">
    <location>
        <begin position="253"/>
        <end position="262"/>
    </location>
</feature>
<feature type="region of interest" description="Disordered" evidence="1">
    <location>
        <begin position="884"/>
        <end position="913"/>
    </location>
</feature>
<feature type="region of interest" description="Disordered" evidence="1">
    <location>
        <begin position="427"/>
        <end position="447"/>
    </location>
</feature>
<organism evidence="2 3">
    <name type="scientific">Owenia fusiformis</name>
    <name type="common">Polychaete worm</name>
    <dbReference type="NCBI Taxonomy" id="6347"/>
    <lineage>
        <taxon>Eukaryota</taxon>
        <taxon>Metazoa</taxon>
        <taxon>Spiralia</taxon>
        <taxon>Lophotrochozoa</taxon>
        <taxon>Annelida</taxon>
        <taxon>Polychaeta</taxon>
        <taxon>Sedentaria</taxon>
        <taxon>Canalipalpata</taxon>
        <taxon>Sabellida</taxon>
        <taxon>Oweniida</taxon>
        <taxon>Oweniidae</taxon>
        <taxon>Owenia</taxon>
    </lineage>
</organism>
<feature type="region of interest" description="Disordered" evidence="1">
    <location>
        <begin position="253"/>
        <end position="283"/>
    </location>
</feature>
<feature type="region of interest" description="Disordered" evidence="1">
    <location>
        <begin position="1057"/>
        <end position="1101"/>
    </location>
</feature>
<evidence type="ECO:0000313" key="2">
    <source>
        <dbReference type="EMBL" id="CAH1801856.1"/>
    </source>
</evidence>
<reference evidence="2" key="1">
    <citation type="submission" date="2022-03" db="EMBL/GenBank/DDBJ databases">
        <authorList>
            <person name="Martin C."/>
        </authorList>
    </citation>
    <scope>NUCLEOTIDE SEQUENCE</scope>
</reference>
<feature type="region of interest" description="Disordered" evidence="1">
    <location>
        <begin position="1"/>
        <end position="68"/>
    </location>
</feature>
<accession>A0A8S4Q7N6</accession>
<feature type="compositionally biased region" description="Polar residues" evidence="1">
    <location>
        <begin position="896"/>
        <end position="913"/>
    </location>
</feature>
<feature type="compositionally biased region" description="Low complexity" evidence="1">
    <location>
        <begin position="1086"/>
        <end position="1101"/>
    </location>
</feature>
<evidence type="ECO:0000256" key="1">
    <source>
        <dbReference type="SAM" id="MobiDB-lite"/>
    </source>
</evidence>
<feature type="compositionally biased region" description="Basic residues" evidence="1">
    <location>
        <begin position="1140"/>
        <end position="1149"/>
    </location>
</feature>
<feature type="compositionally biased region" description="Basic residues" evidence="1">
    <location>
        <begin position="1076"/>
        <end position="1085"/>
    </location>
</feature>
<feature type="compositionally biased region" description="Polar residues" evidence="1">
    <location>
        <begin position="1057"/>
        <end position="1068"/>
    </location>
</feature>
<comment type="caution">
    <text evidence="2">The sequence shown here is derived from an EMBL/GenBank/DDBJ whole genome shotgun (WGS) entry which is preliminary data.</text>
</comment>
<gene>
    <name evidence="2" type="ORF">OFUS_LOCUS25593</name>
</gene>
<dbReference type="EMBL" id="CAIIXF020000012">
    <property type="protein sequence ID" value="CAH1801856.1"/>
    <property type="molecule type" value="Genomic_DNA"/>
</dbReference>
<keyword evidence="3" id="KW-1185">Reference proteome</keyword>
<protein>
    <submittedName>
        <fullName evidence="2">Uncharacterized protein</fullName>
    </submittedName>
</protein>
<name>A0A8S4Q7N6_OWEFU</name>
<feature type="region of interest" description="Disordered" evidence="1">
    <location>
        <begin position="1117"/>
        <end position="1156"/>
    </location>
</feature>